<keyword evidence="9" id="KW-1185">Reference proteome</keyword>
<reference evidence="8" key="1">
    <citation type="journal article" date="2023" name="Nat. Commun.">
        <title>Diploid and tetraploid genomes of Acorus and the evolution of monocots.</title>
        <authorList>
            <person name="Ma L."/>
            <person name="Liu K.W."/>
            <person name="Li Z."/>
            <person name="Hsiao Y.Y."/>
            <person name="Qi Y."/>
            <person name="Fu T."/>
            <person name="Tang G.D."/>
            <person name="Zhang D."/>
            <person name="Sun W.H."/>
            <person name="Liu D.K."/>
            <person name="Li Y."/>
            <person name="Chen G.Z."/>
            <person name="Liu X.D."/>
            <person name="Liao X.Y."/>
            <person name="Jiang Y.T."/>
            <person name="Yu X."/>
            <person name="Hao Y."/>
            <person name="Huang J."/>
            <person name="Zhao X.W."/>
            <person name="Ke S."/>
            <person name="Chen Y.Y."/>
            <person name="Wu W.L."/>
            <person name="Hsu J.L."/>
            <person name="Lin Y.F."/>
            <person name="Huang M.D."/>
            <person name="Li C.Y."/>
            <person name="Huang L."/>
            <person name="Wang Z.W."/>
            <person name="Zhao X."/>
            <person name="Zhong W.Y."/>
            <person name="Peng D.H."/>
            <person name="Ahmad S."/>
            <person name="Lan S."/>
            <person name="Zhang J.S."/>
            <person name="Tsai W.C."/>
            <person name="Van de Peer Y."/>
            <person name="Liu Z.J."/>
        </authorList>
    </citation>
    <scope>NUCLEOTIDE SEQUENCE</scope>
    <source>
        <strain evidence="8">CP</strain>
    </source>
</reference>
<dbReference type="EMBL" id="JAUJYO010000019">
    <property type="protein sequence ID" value="KAK1287477.1"/>
    <property type="molecule type" value="Genomic_DNA"/>
</dbReference>
<comment type="caution">
    <text evidence="8">The sequence shown here is derived from an EMBL/GenBank/DDBJ whole genome shotgun (WGS) entry which is preliminary data.</text>
</comment>
<dbReference type="FunFam" id="1.20.140.40:FF:000006">
    <property type="entry name" value="Pectinesterase inhibitor 3"/>
    <property type="match status" value="1"/>
</dbReference>
<keyword evidence="3 6" id="KW-0732">Signal</keyword>
<comment type="similarity">
    <text evidence="5">Belongs to the PMEI family.</text>
</comment>
<keyword evidence="2" id="KW-0964">Secreted</keyword>
<evidence type="ECO:0000256" key="5">
    <source>
        <dbReference type="ARBA" id="ARBA00038471"/>
    </source>
</evidence>
<dbReference type="PANTHER" id="PTHR31080:SF110">
    <property type="entry name" value="PECTINESTERASE INHIBITOR 3"/>
    <property type="match status" value="1"/>
</dbReference>
<gene>
    <name evidence="8" type="ORF">QJS10_CPB19g01952</name>
</gene>
<evidence type="ECO:0000259" key="7">
    <source>
        <dbReference type="SMART" id="SM00856"/>
    </source>
</evidence>
<evidence type="ECO:0000313" key="8">
    <source>
        <dbReference type="EMBL" id="KAK1287477.1"/>
    </source>
</evidence>
<feature type="chain" id="PRO_5043810059" description="Pectinesterase inhibitor domain-containing protein" evidence="6">
    <location>
        <begin position="25"/>
        <end position="193"/>
    </location>
</feature>
<proteinExistence type="inferred from homology"/>
<evidence type="ECO:0000256" key="6">
    <source>
        <dbReference type="SAM" id="SignalP"/>
    </source>
</evidence>
<reference evidence="8" key="2">
    <citation type="submission" date="2023-06" db="EMBL/GenBank/DDBJ databases">
        <authorList>
            <person name="Ma L."/>
            <person name="Liu K.-W."/>
            <person name="Li Z."/>
            <person name="Hsiao Y.-Y."/>
            <person name="Qi Y."/>
            <person name="Fu T."/>
            <person name="Tang G."/>
            <person name="Zhang D."/>
            <person name="Sun W.-H."/>
            <person name="Liu D.-K."/>
            <person name="Li Y."/>
            <person name="Chen G.-Z."/>
            <person name="Liu X.-D."/>
            <person name="Liao X.-Y."/>
            <person name="Jiang Y.-T."/>
            <person name="Yu X."/>
            <person name="Hao Y."/>
            <person name="Huang J."/>
            <person name="Zhao X.-W."/>
            <person name="Ke S."/>
            <person name="Chen Y.-Y."/>
            <person name="Wu W.-L."/>
            <person name="Hsu J.-L."/>
            <person name="Lin Y.-F."/>
            <person name="Huang M.-D."/>
            <person name="Li C.-Y."/>
            <person name="Huang L."/>
            <person name="Wang Z.-W."/>
            <person name="Zhao X."/>
            <person name="Zhong W.-Y."/>
            <person name="Peng D.-H."/>
            <person name="Ahmad S."/>
            <person name="Lan S."/>
            <person name="Zhang J.-S."/>
            <person name="Tsai W.-C."/>
            <person name="Van De Peer Y."/>
            <person name="Liu Z.-J."/>
        </authorList>
    </citation>
    <scope>NUCLEOTIDE SEQUENCE</scope>
    <source>
        <strain evidence="8">CP</strain>
        <tissue evidence="8">Leaves</tissue>
    </source>
</reference>
<dbReference type="Gene3D" id="1.20.140.40">
    <property type="entry name" value="Invertase/pectin methylesterase inhibitor family protein"/>
    <property type="match status" value="1"/>
</dbReference>
<dbReference type="GO" id="GO:0005576">
    <property type="term" value="C:extracellular region"/>
    <property type="evidence" value="ECO:0007669"/>
    <property type="project" value="UniProtKB-SubCell"/>
</dbReference>
<accession>A0AAV9CFD5</accession>
<dbReference type="Proteomes" id="UP001180020">
    <property type="component" value="Unassembled WGS sequence"/>
</dbReference>
<evidence type="ECO:0000256" key="3">
    <source>
        <dbReference type="ARBA" id="ARBA00022729"/>
    </source>
</evidence>
<comment type="subcellular location">
    <subcellularLocation>
        <location evidence="1">Secreted</location>
        <location evidence="1">Extracellular space</location>
    </subcellularLocation>
</comment>
<feature type="signal peptide" evidence="6">
    <location>
        <begin position="1"/>
        <end position="24"/>
    </location>
</feature>
<dbReference type="AlphaFoldDB" id="A0AAV9CFD5"/>
<evidence type="ECO:0000313" key="9">
    <source>
        <dbReference type="Proteomes" id="UP001180020"/>
    </source>
</evidence>
<dbReference type="InterPro" id="IPR006501">
    <property type="entry name" value="Pectinesterase_inhib_dom"/>
</dbReference>
<dbReference type="InterPro" id="IPR035513">
    <property type="entry name" value="Invertase/methylesterase_inhib"/>
</dbReference>
<dbReference type="PANTHER" id="PTHR31080">
    <property type="entry name" value="PECTINESTERASE INHIBITOR-LIKE"/>
    <property type="match status" value="1"/>
</dbReference>
<organism evidence="8 9">
    <name type="scientific">Acorus calamus</name>
    <name type="common">Sweet flag</name>
    <dbReference type="NCBI Taxonomy" id="4465"/>
    <lineage>
        <taxon>Eukaryota</taxon>
        <taxon>Viridiplantae</taxon>
        <taxon>Streptophyta</taxon>
        <taxon>Embryophyta</taxon>
        <taxon>Tracheophyta</taxon>
        <taxon>Spermatophyta</taxon>
        <taxon>Magnoliopsida</taxon>
        <taxon>Liliopsida</taxon>
        <taxon>Acoraceae</taxon>
        <taxon>Acorus</taxon>
    </lineage>
</organism>
<evidence type="ECO:0000256" key="4">
    <source>
        <dbReference type="ARBA" id="ARBA00023157"/>
    </source>
</evidence>
<dbReference type="GO" id="GO:0004857">
    <property type="term" value="F:enzyme inhibitor activity"/>
    <property type="evidence" value="ECO:0007669"/>
    <property type="project" value="InterPro"/>
</dbReference>
<dbReference type="Pfam" id="PF04043">
    <property type="entry name" value="PMEI"/>
    <property type="match status" value="1"/>
</dbReference>
<dbReference type="SUPFAM" id="SSF101148">
    <property type="entry name" value="Plant invertase/pectin methylesterase inhibitor"/>
    <property type="match status" value="1"/>
</dbReference>
<evidence type="ECO:0000256" key="2">
    <source>
        <dbReference type="ARBA" id="ARBA00022525"/>
    </source>
</evidence>
<dbReference type="CDD" id="cd15798">
    <property type="entry name" value="PMEI-like_3"/>
    <property type="match status" value="1"/>
</dbReference>
<sequence length="193" mass="20040">MEKPQQSLLTLTLLLLLFISTTSASSTALYASSCSHARYPSLCVRTLSAFAGTSAQTPSDVARAAVSAALSAARNASSFLSSAASTARAGRQGKAIRDCVEQISDSVDELSETLTELRRLHPGTFKWQMGNAETWVSAALTNDDTCLDGVAASGDAAGAGAAVVIKRRISGVARVTSNALYLVNRLASSRGKP</sequence>
<protein>
    <recommendedName>
        <fullName evidence="7">Pectinesterase inhibitor domain-containing protein</fullName>
    </recommendedName>
</protein>
<dbReference type="NCBIfam" id="TIGR01614">
    <property type="entry name" value="PME_inhib"/>
    <property type="match status" value="1"/>
</dbReference>
<feature type="domain" description="Pectinesterase inhibitor" evidence="7">
    <location>
        <begin position="25"/>
        <end position="182"/>
    </location>
</feature>
<evidence type="ECO:0000256" key="1">
    <source>
        <dbReference type="ARBA" id="ARBA00004239"/>
    </source>
</evidence>
<dbReference type="InterPro" id="IPR051955">
    <property type="entry name" value="PME_Inhibitor"/>
</dbReference>
<name>A0AAV9CFD5_ACOCL</name>
<dbReference type="SMART" id="SM00856">
    <property type="entry name" value="PMEI"/>
    <property type="match status" value="1"/>
</dbReference>
<keyword evidence="4" id="KW-1015">Disulfide bond</keyword>